<organism evidence="3">
    <name type="scientific">Microbotryum lychnidis-dioicae (strain p1A1 Lamole / MvSl-1064)</name>
    <name type="common">Anther smut fungus</name>
    <dbReference type="NCBI Taxonomy" id="683840"/>
    <lineage>
        <taxon>Eukaryota</taxon>
        <taxon>Fungi</taxon>
        <taxon>Dikarya</taxon>
        <taxon>Basidiomycota</taxon>
        <taxon>Pucciniomycotina</taxon>
        <taxon>Microbotryomycetes</taxon>
        <taxon>Microbotryales</taxon>
        <taxon>Microbotryaceae</taxon>
        <taxon>Microbotryum</taxon>
    </lineage>
</organism>
<dbReference type="InterPro" id="IPR052925">
    <property type="entry name" value="Phage_Integrase-like_Recomb"/>
</dbReference>
<reference evidence="3 5" key="3">
    <citation type="journal article" date="2015" name="BMC Genomics">
        <title>Sex and parasites: genomic and transcriptomic analysis of Microbotryum lychnidis-dioicae, the biotrophic and plant-castrating anther smut fungus.</title>
        <authorList>
            <person name="Perlin M.H."/>
            <person name="Amselem J."/>
            <person name="Fontanillas E."/>
            <person name="Toh S.S."/>
            <person name="Chen Z."/>
            <person name="Goldberg J."/>
            <person name="Duplessis S."/>
            <person name="Henrissat B."/>
            <person name="Young S."/>
            <person name="Zeng Q."/>
            <person name="Aguileta G."/>
            <person name="Petit E."/>
            <person name="Badouin H."/>
            <person name="Andrews J."/>
            <person name="Razeeq D."/>
            <person name="Gabaldon T."/>
            <person name="Quesneville H."/>
            <person name="Giraud T."/>
            <person name="Hood M.E."/>
            <person name="Schultz D.J."/>
            <person name="Cuomo C.A."/>
        </authorList>
    </citation>
    <scope>NUCLEOTIDE SEQUENCE [LARGE SCALE GENOMIC DNA]</scope>
    <source>
        <strain evidence="5">p1A1 Lamole</strain>
        <strain evidence="3">P1A1 Lamole</strain>
    </source>
</reference>
<gene>
    <name evidence="3" type="ORF">MVLG_06054</name>
</gene>
<reference evidence="5" key="1">
    <citation type="submission" date="2010-11" db="EMBL/GenBank/DDBJ databases">
        <title>The genome sequence of Microbotryum violaceum strain p1A1 Lamole.</title>
        <authorList>
            <person name="Cuomo C."/>
            <person name="Perlin M."/>
            <person name="Young S.K."/>
            <person name="Zeng Q."/>
            <person name="Gargeya S."/>
            <person name="Alvarado L."/>
            <person name="Berlin A."/>
            <person name="Chapman S.B."/>
            <person name="Chen Z."/>
            <person name="Freedman E."/>
            <person name="Gellesch M."/>
            <person name="Goldberg J."/>
            <person name="Griggs A."/>
            <person name="Gujja S."/>
            <person name="Heilman E."/>
            <person name="Heiman D."/>
            <person name="Howarth C."/>
            <person name="Mehta T."/>
            <person name="Neiman D."/>
            <person name="Pearson M."/>
            <person name="Roberts A."/>
            <person name="Saif S."/>
            <person name="Shea T."/>
            <person name="Shenoy N."/>
            <person name="Sisk P."/>
            <person name="Stolte C."/>
            <person name="Sykes S."/>
            <person name="White J."/>
            <person name="Yandava C."/>
            <person name="Haas B."/>
            <person name="Nusbaum C."/>
            <person name="Birren B."/>
        </authorList>
    </citation>
    <scope>NUCLEOTIDE SEQUENCE [LARGE SCALE GENOMIC DNA]</scope>
    <source>
        <strain evidence="5">p1A1 Lamole</strain>
    </source>
</reference>
<keyword evidence="1" id="KW-0233">DNA recombination</keyword>
<dbReference type="HOGENOM" id="CLU_083223_0_0_1"/>
<dbReference type="EMBL" id="GL541738">
    <property type="protein sequence ID" value="KDE03492.1"/>
    <property type="molecule type" value="Genomic_DNA"/>
</dbReference>
<evidence type="ECO:0000313" key="4">
    <source>
        <dbReference type="EnsemblFungi" id="MVLG_06054T0"/>
    </source>
</evidence>
<dbReference type="InParanoid" id="U5HG33"/>
<evidence type="ECO:0000256" key="1">
    <source>
        <dbReference type="ARBA" id="ARBA00023172"/>
    </source>
</evidence>
<dbReference type="PROSITE" id="PS51898">
    <property type="entry name" value="TYR_RECOMBINASE"/>
    <property type="match status" value="1"/>
</dbReference>
<dbReference type="OrthoDB" id="5598396at2759"/>
<dbReference type="EnsemblFungi" id="MVLG_06054T0">
    <property type="protein sequence ID" value="MVLG_06054T0"/>
    <property type="gene ID" value="MVLG_06054"/>
</dbReference>
<dbReference type="GO" id="GO:0003677">
    <property type="term" value="F:DNA binding"/>
    <property type="evidence" value="ECO:0007669"/>
    <property type="project" value="InterPro"/>
</dbReference>
<dbReference type="PANTHER" id="PTHR34605:SF3">
    <property type="entry name" value="P CELL-TYPE AGGLUTINATION PROTEIN MAP4-LIKE-RELATED"/>
    <property type="match status" value="1"/>
</dbReference>
<reference evidence="4" key="4">
    <citation type="submission" date="2015-06" db="UniProtKB">
        <authorList>
            <consortium name="EnsemblFungi"/>
        </authorList>
    </citation>
    <scope>IDENTIFICATION</scope>
</reference>
<dbReference type="GO" id="GO:0015074">
    <property type="term" value="P:DNA integration"/>
    <property type="evidence" value="ECO:0007669"/>
    <property type="project" value="InterPro"/>
</dbReference>
<reference evidence="3" key="2">
    <citation type="submission" date="2010-11" db="EMBL/GenBank/DDBJ databases">
        <authorList>
            <consortium name="The Broad Institute Genome Sequencing Platform"/>
            <person name="Earl A."/>
            <person name="Ward D."/>
            <person name="Feldgarden M."/>
            <person name="Gevers D."/>
            <person name="Butler R."/>
            <person name="Young S.K."/>
            <person name="Zeng Q."/>
            <person name="Gargeya S."/>
            <person name="Fitzgerald M."/>
            <person name="Haas B."/>
            <person name="Abouelleil A."/>
            <person name="Alvarado L."/>
            <person name="Arachchi H.M."/>
            <person name="Berlin A."/>
            <person name="Brown A."/>
            <person name="Chapman S.B."/>
            <person name="Chen Z."/>
            <person name="Dunbar C."/>
            <person name="Freedman E."/>
            <person name="Gearin G."/>
            <person name="Gellesch M."/>
            <person name="Goldberg J."/>
            <person name="Griggs A."/>
            <person name="Gujja S."/>
            <person name="Heilman E."/>
            <person name="Heiman D."/>
            <person name="Howarth C."/>
            <person name="Larson L."/>
            <person name="Lui A."/>
            <person name="MacDonald P.J.P."/>
            <person name="Mehta T."/>
            <person name="Montmayeur A."/>
            <person name="Murphy C."/>
            <person name="Neiman D."/>
            <person name="Pearson M."/>
            <person name="Priest M."/>
            <person name="Roberts A."/>
            <person name="Saif S."/>
            <person name="Shea T."/>
            <person name="Shenoy N."/>
            <person name="Sisk P."/>
            <person name="Stolte C."/>
            <person name="Sykes S."/>
            <person name="White J."/>
            <person name="Yandava C."/>
            <person name="Wortman J."/>
            <person name="Nusbaum C."/>
            <person name="Birren B."/>
        </authorList>
    </citation>
    <scope>NUCLEOTIDE SEQUENCE</scope>
    <source>
        <strain evidence="3">P1A1 Lamole</strain>
    </source>
</reference>
<keyword evidence="5" id="KW-1185">Reference proteome</keyword>
<feature type="domain" description="Tyr recombinase" evidence="2">
    <location>
        <begin position="143"/>
        <end position="343"/>
    </location>
</feature>
<evidence type="ECO:0000313" key="3">
    <source>
        <dbReference type="EMBL" id="KDE03492.1"/>
    </source>
</evidence>
<dbReference type="GO" id="GO:0006310">
    <property type="term" value="P:DNA recombination"/>
    <property type="evidence" value="ECO:0007669"/>
    <property type="project" value="UniProtKB-KW"/>
</dbReference>
<dbReference type="InterPro" id="IPR011010">
    <property type="entry name" value="DNA_brk_join_enz"/>
</dbReference>
<accession>U5HG33</accession>
<sequence length="345" mass="39477">MTAIRREDGRILAFAPRPLLEHGRRAQPMLPLGELRRLRDETALDALEPKTRSDYARALRQWIDFITYYRSMGHHLPYDPTEDTLSAFICHRYRTVSSVSQTLSGLAFTFRPRLGTEWERVRTSQLVTNTIVGGIKLWRRPRKQAKPLSFRSVAFALRTAVSNPRLDYDSLLFVAMVALGFASCARSAELALPSTIRFRDPAKLPRRSTVQMKDGGFSVHLPYHKADRRWQGSYLYFTCNTTAPVFITILRRYLYARDQRCPTSPLLFVTKAGLPPTRTWFVSRLRRAFGPSYSGHSLRSGGATHYALRGLPAEVIKRLGRWRSTAWEDYVRVSPQLQQALLSSA</sequence>
<name>U5HG33_USTV1</name>
<dbReference type="SUPFAM" id="SSF56349">
    <property type="entry name" value="DNA breaking-rejoining enzymes"/>
    <property type="match status" value="1"/>
</dbReference>
<evidence type="ECO:0000313" key="5">
    <source>
        <dbReference type="Proteomes" id="UP000017200"/>
    </source>
</evidence>
<proteinExistence type="predicted"/>
<dbReference type="STRING" id="683840.U5HG33"/>
<dbReference type="Gene3D" id="1.10.443.10">
    <property type="entry name" value="Intergrase catalytic core"/>
    <property type="match status" value="1"/>
</dbReference>
<dbReference type="InterPro" id="IPR013762">
    <property type="entry name" value="Integrase-like_cat_sf"/>
</dbReference>
<dbReference type="PANTHER" id="PTHR34605">
    <property type="entry name" value="PHAGE_INTEGRASE DOMAIN-CONTAINING PROTEIN"/>
    <property type="match status" value="1"/>
</dbReference>
<dbReference type="OMA" id="PYHKADR"/>
<dbReference type="Proteomes" id="UP000017200">
    <property type="component" value="Unassembled WGS sequence"/>
</dbReference>
<protein>
    <recommendedName>
        <fullName evidence="2">Tyr recombinase domain-containing protein</fullName>
    </recommendedName>
</protein>
<evidence type="ECO:0000259" key="2">
    <source>
        <dbReference type="PROSITE" id="PS51898"/>
    </source>
</evidence>
<dbReference type="InterPro" id="IPR002104">
    <property type="entry name" value="Integrase_catalytic"/>
</dbReference>
<dbReference type="EMBL" id="AEIJ01000675">
    <property type="status" value="NOT_ANNOTATED_CDS"/>
    <property type="molecule type" value="Genomic_DNA"/>
</dbReference>
<dbReference type="AlphaFoldDB" id="U5HG33"/>